<gene>
    <name evidence="4" type="ORF">CLV34_1830</name>
</gene>
<dbReference type="InterPro" id="IPR001739">
    <property type="entry name" value="Methyl_CpG_DNA-bd"/>
</dbReference>
<protein>
    <submittedName>
        <fullName evidence="4">16S rRNA (Guanine966-N2)-methyltransferase</fullName>
    </submittedName>
</protein>
<evidence type="ECO:0000259" key="3">
    <source>
        <dbReference type="PROSITE" id="PS50982"/>
    </source>
</evidence>
<dbReference type="Gene3D" id="3.40.50.150">
    <property type="entry name" value="Vaccinia Virus protein VP39"/>
    <property type="match status" value="1"/>
</dbReference>
<evidence type="ECO:0000313" key="5">
    <source>
        <dbReference type="Proteomes" id="UP000231586"/>
    </source>
</evidence>
<dbReference type="PANTHER" id="PTHR43542">
    <property type="entry name" value="METHYLTRANSFERASE"/>
    <property type="match status" value="1"/>
</dbReference>
<evidence type="ECO:0000256" key="1">
    <source>
        <dbReference type="ARBA" id="ARBA00022603"/>
    </source>
</evidence>
<reference evidence="4 5" key="1">
    <citation type="submission" date="2017-11" db="EMBL/GenBank/DDBJ databases">
        <title>Genomic Encyclopedia of Archaeal and Bacterial Type Strains, Phase II (KMG-II): From Individual Species to Whole Genera.</title>
        <authorList>
            <person name="Goeker M."/>
        </authorList>
    </citation>
    <scope>NUCLEOTIDE SEQUENCE [LARGE SCALE GENOMIC DNA]</scope>
    <source>
        <strain evidence="4 5">DSM 22413</strain>
    </source>
</reference>
<accession>A0A2M8WQP5</accession>
<dbReference type="Proteomes" id="UP000231586">
    <property type="component" value="Unassembled WGS sequence"/>
</dbReference>
<comment type="caution">
    <text evidence="4">The sequence shown here is derived from an EMBL/GenBank/DDBJ whole genome shotgun (WGS) entry which is preliminary data.</text>
</comment>
<dbReference type="AlphaFoldDB" id="A0A2M8WQP5"/>
<dbReference type="InterPro" id="IPR002052">
    <property type="entry name" value="DNA_methylase_N6_adenine_CS"/>
</dbReference>
<dbReference type="PROSITE" id="PS00092">
    <property type="entry name" value="N6_MTASE"/>
    <property type="match status" value="1"/>
</dbReference>
<dbReference type="GO" id="GO:0031167">
    <property type="term" value="P:rRNA methylation"/>
    <property type="evidence" value="ECO:0007669"/>
    <property type="project" value="InterPro"/>
</dbReference>
<keyword evidence="2 4" id="KW-0808">Transferase</keyword>
<dbReference type="CDD" id="cd02440">
    <property type="entry name" value="AdoMet_MTases"/>
    <property type="match status" value="1"/>
</dbReference>
<proteinExistence type="predicted"/>
<feature type="domain" description="MBD" evidence="3">
    <location>
        <begin position="151"/>
        <end position="188"/>
    </location>
</feature>
<evidence type="ECO:0000256" key="2">
    <source>
        <dbReference type="ARBA" id="ARBA00022679"/>
    </source>
</evidence>
<dbReference type="PROSITE" id="PS50982">
    <property type="entry name" value="MBD"/>
    <property type="match status" value="1"/>
</dbReference>
<dbReference type="SUPFAM" id="SSF53335">
    <property type="entry name" value="S-adenosyl-L-methionine-dependent methyltransferases"/>
    <property type="match status" value="1"/>
</dbReference>
<dbReference type="NCBIfam" id="TIGR00095">
    <property type="entry name" value="16S rRNA (guanine(966)-N(2))-methyltransferase RsmD"/>
    <property type="match status" value="1"/>
</dbReference>
<name>A0A2M8WQP5_9MICO</name>
<dbReference type="GO" id="GO:0003677">
    <property type="term" value="F:DNA binding"/>
    <property type="evidence" value="ECO:0007669"/>
    <property type="project" value="InterPro"/>
</dbReference>
<organism evidence="4 5">
    <name type="scientific">Luteimicrobium subarcticum</name>
    <dbReference type="NCBI Taxonomy" id="620910"/>
    <lineage>
        <taxon>Bacteria</taxon>
        <taxon>Bacillati</taxon>
        <taxon>Actinomycetota</taxon>
        <taxon>Actinomycetes</taxon>
        <taxon>Micrococcales</taxon>
        <taxon>Luteimicrobium</taxon>
    </lineage>
</organism>
<dbReference type="GO" id="GO:0008168">
    <property type="term" value="F:methyltransferase activity"/>
    <property type="evidence" value="ECO:0007669"/>
    <property type="project" value="UniProtKB-KW"/>
</dbReference>
<dbReference type="InterPro" id="IPR004398">
    <property type="entry name" value="RNA_MeTrfase_RsmD"/>
</dbReference>
<keyword evidence="1 4" id="KW-0489">Methyltransferase</keyword>
<sequence>MTRIVAGTAGGLALEVPVKGTRPTSDRVREAIFSRLEHLGAVEDARVLDLYAGSGALGLEALSRGARTATLVDAARGAVEACRRNARALGFADVRVAQLPAERFTRDAPTVPWDLVLIDPPYDVTEPDLALVLRQLAADGVLADDSTVVVERSSRGPEPTLPDGWVLDERKQYGETSVYYVSPGGTAA</sequence>
<evidence type="ECO:0000313" key="4">
    <source>
        <dbReference type="EMBL" id="PJI93262.1"/>
    </source>
</evidence>
<keyword evidence="5" id="KW-1185">Reference proteome</keyword>
<dbReference type="OrthoDB" id="9803017at2"/>
<dbReference type="Pfam" id="PF03602">
    <property type="entry name" value="Cons_hypoth95"/>
    <property type="match status" value="1"/>
</dbReference>
<dbReference type="EMBL" id="PGTZ01000008">
    <property type="protein sequence ID" value="PJI93262.1"/>
    <property type="molecule type" value="Genomic_DNA"/>
</dbReference>
<dbReference type="PANTHER" id="PTHR43542:SF1">
    <property type="entry name" value="METHYLTRANSFERASE"/>
    <property type="match status" value="1"/>
</dbReference>
<dbReference type="InterPro" id="IPR029063">
    <property type="entry name" value="SAM-dependent_MTases_sf"/>
</dbReference>
<dbReference type="PIRSF" id="PIRSF004553">
    <property type="entry name" value="CHP00095"/>
    <property type="match status" value="1"/>
</dbReference>
<dbReference type="RefSeq" id="WP_100349994.1">
    <property type="nucleotide sequence ID" value="NZ_PGTZ01000008.1"/>
</dbReference>